<dbReference type="InterPro" id="IPR011006">
    <property type="entry name" value="CheY-like_superfamily"/>
</dbReference>
<evidence type="ECO:0000256" key="5">
    <source>
        <dbReference type="ARBA" id="ARBA00023163"/>
    </source>
</evidence>
<evidence type="ECO:0000256" key="3">
    <source>
        <dbReference type="ARBA" id="ARBA00023015"/>
    </source>
</evidence>
<organism evidence="8 9">
    <name type="scientific">Parasutterella muris</name>
    <dbReference type="NCBI Taxonomy" id="2565572"/>
    <lineage>
        <taxon>Bacteria</taxon>
        <taxon>Pseudomonadati</taxon>
        <taxon>Pseudomonadota</taxon>
        <taxon>Betaproteobacteria</taxon>
        <taxon>Burkholderiales</taxon>
        <taxon>Sutterellaceae</taxon>
        <taxon>Parasutterella</taxon>
    </lineage>
</organism>
<dbReference type="GO" id="GO:0006355">
    <property type="term" value="P:regulation of DNA-templated transcription"/>
    <property type="evidence" value="ECO:0007669"/>
    <property type="project" value="TreeGrafter"/>
</dbReference>
<dbReference type="GO" id="GO:0000156">
    <property type="term" value="F:phosphorelay response regulator activity"/>
    <property type="evidence" value="ECO:0007669"/>
    <property type="project" value="TreeGrafter"/>
</dbReference>
<dbReference type="Gene3D" id="1.10.10.60">
    <property type="entry name" value="Homeodomain-like"/>
    <property type="match status" value="1"/>
</dbReference>
<evidence type="ECO:0000313" key="8">
    <source>
        <dbReference type="EMBL" id="MVX55806.1"/>
    </source>
</evidence>
<keyword evidence="2" id="KW-0902">Two-component regulatory system</keyword>
<dbReference type="AlphaFoldDB" id="A0A6L6YE25"/>
<dbReference type="FunFam" id="3.40.50.2300:FF:000018">
    <property type="entry name" value="DNA-binding transcriptional regulator NtrC"/>
    <property type="match status" value="1"/>
</dbReference>
<dbReference type="Gene3D" id="3.40.50.2300">
    <property type="match status" value="1"/>
</dbReference>
<dbReference type="GO" id="GO:0000976">
    <property type="term" value="F:transcription cis-regulatory region binding"/>
    <property type="evidence" value="ECO:0007669"/>
    <property type="project" value="TreeGrafter"/>
</dbReference>
<feature type="modified residue" description="4-aspartylphosphate" evidence="6">
    <location>
        <position position="51"/>
    </location>
</feature>
<dbReference type="Pfam" id="PF02954">
    <property type="entry name" value="HTH_8"/>
    <property type="match status" value="1"/>
</dbReference>
<dbReference type="Proteomes" id="UP000472580">
    <property type="component" value="Unassembled WGS sequence"/>
</dbReference>
<keyword evidence="5" id="KW-0804">Transcription</keyword>
<keyword evidence="3" id="KW-0805">Transcription regulation</keyword>
<dbReference type="InterPro" id="IPR009057">
    <property type="entry name" value="Homeodomain-like_sf"/>
</dbReference>
<sequence length="251" mass="27363">MAVVLVVDDEIGIRELLSEILSDEGYGVLLAENASAARAAMNQHPDLVLLDIWMPDNDGISLLKEWSSSGQLTAPVIMMSGHATLDTAVEATKFGAVDFLEKPIALSRLISAVKEALQKSSKEPRIGDSQASARIDALRDTTVYAHPFPASGSSYRSSGSHSADARVTAISDQPPRTSAEDTKALLGQVDFSAPLREARDQFERLYFLNLLKRENNSISRVAAFAGLERTHLYRKLKQLGIEIGKTVRARE</sequence>
<keyword evidence="1 6" id="KW-0597">Phosphoprotein</keyword>
<evidence type="ECO:0000313" key="9">
    <source>
        <dbReference type="Proteomes" id="UP000472580"/>
    </source>
</evidence>
<name>A0A6L6YE25_9BURK</name>
<reference evidence="8 9" key="1">
    <citation type="submission" date="2019-12" db="EMBL/GenBank/DDBJ databases">
        <title>Microbes associate with the intestines of laboratory mice.</title>
        <authorList>
            <person name="Navarre W."/>
            <person name="Wong E."/>
        </authorList>
    </citation>
    <scope>NUCLEOTIDE SEQUENCE [LARGE SCALE GENOMIC DNA]</scope>
    <source>
        <strain evidence="8 9">NM82_D38</strain>
    </source>
</reference>
<dbReference type="GO" id="GO:0005829">
    <property type="term" value="C:cytosol"/>
    <property type="evidence" value="ECO:0007669"/>
    <property type="project" value="TreeGrafter"/>
</dbReference>
<protein>
    <submittedName>
        <fullName evidence="8">Response regulator</fullName>
    </submittedName>
</protein>
<comment type="caution">
    <text evidence="8">The sequence shown here is derived from an EMBL/GenBank/DDBJ whole genome shotgun (WGS) entry which is preliminary data.</text>
</comment>
<dbReference type="GO" id="GO:0032993">
    <property type="term" value="C:protein-DNA complex"/>
    <property type="evidence" value="ECO:0007669"/>
    <property type="project" value="TreeGrafter"/>
</dbReference>
<keyword evidence="9" id="KW-1185">Reference proteome</keyword>
<dbReference type="PANTHER" id="PTHR48111:SF56">
    <property type="entry name" value="TETRATHIONATE RESPONSE REGULATORY PROTEIN TTRR"/>
    <property type="match status" value="1"/>
</dbReference>
<evidence type="ECO:0000256" key="4">
    <source>
        <dbReference type="ARBA" id="ARBA00023125"/>
    </source>
</evidence>
<dbReference type="SUPFAM" id="SSF52172">
    <property type="entry name" value="CheY-like"/>
    <property type="match status" value="1"/>
</dbReference>
<dbReference type="InterPro" id="IPR001789">
    <property type="entry name" value="Sig_transdc_resp-reg_receiver"/>
</dbReference>
<evidence type="ECO:0000256" key="6">
    <source>
        <dbReference type="PROSITE-ProRule" id="PRU00169"/>
    </source>
</evidence>
<dbReference type="InterPro" id="IPR002197">
    <property type="entry name" value="HTH_Fis"/>
</dbReference>
<evidence type="ECO:0000256" key="1">
    <source>
        <dbReference type="ARBA" id="ARBA00022553"/>
    </source>
</evidence>
<dbReference type="InterPro" id="IPR039420">
    <property type="entry name" value="WalR-like"/>
</dbReference>
<dbReference type="SMART" id="SM00448">
    <property type="entry name" value="REC"/>
    <property type="match status" value="1"/>
</dbReference>
<proteinExistence type="predicted"/>
<dbReference type="Pfam" id="PF00072">
    <property type="entry name" value="Response_reg"/>
    <property type="match status" value="1"/>
</dbReference>
<keyword evidence="4" id="KW-0238">DNA-binding</keyword>
<feature type="domain" description="Response regulatory" evidence="7">
    <location>
        <begin position="3"/>
        <end position="117"/>
    </location>
</feature>
<dbReference type="SUPFAM" id="SSF46689">
    <property type="entry name" value="Homeodomain-like"/>
    <property type="match status" value="1"/>
</dbReference>
<dbReference type="OrthoDB" id="9808843at2"/>
<gene>
    <name evidence="8" type="ORF">E5987_01110</name>
</gene>
<dbReference type="PANTHER" id="PTHR48111">
    <property type="entry name" value="REGULATOR OF RPOS"/>
    <property type="match status" value="1"/>
</dbReference>
<dbReference type="PROSITE" id="PS50110">
    <property type="entry name" value="RESPONSE_REGULATORY"/>
    <property type="match status" value="1"/>
</dbReference>
<dbReference type="EMBL" id="WSRP01000002">
    <property type="protein sequence ID" value="MVX55806.1"/>
    <property type="molecule type" value="Genomic_DNA"/>
</dbReference>
<accession>A0A6L6YE25</accession>
<evidence type="ECO:0000259" key="7">
    <source>
        <dbReference type="PROSITE" id="PS50110"/>
    </source>
</evidence>
<evidence type="ECO:0000256" key="2">
    <source>
        <dbReference type="ARBA" id="ARBA00023012"/>
    </source>
</evidence>